<evidence type="ECO:0000313" key="8">
    <source>
        <dbReference type="EMBL" id="CAD7704884.1"/>
    </source>
</evidence>
<gene>
    <name evidence="8" type="ORF">OSTQU699_LOCUS10239</name>
</gene>
<name>A0A8S1JAS7_9CHLO</name>
<dbReference type="GO" id="GO:0009247">
    <property type="term" value="P:glycolipid biosynthetic process"/>
    <property type="evidence" value="ECO:0007669"/>
    <property type="project" value="InterPro"/>
</dbReference>
<dbReference type="Proteomes" id="UP000708148">
    <property type="component" value="Unassembled WGS sequence"/>
</dbReference>
<evidence type="ECO:0000256" key="4">
    <source>
        <dbReference type="ARBA" id="ARBA00022679"/>
    </source>
</evidence>
<sequence length="397" mass="44434">FDPLGKAHAAGSWPLRTVSGVWNRKSRRRRVLIVMSNTGGGHKASAQALKSGFQMLYGNRFEVDIVDLWTDYTTYPFNQMPGTYSFLVKHAWMYWLVFTISNPRWLHTAYFTFVLLFIHDKVVQMFEQYKPDLAISVHPLMQHIPIRVLNSMVAAGTYQPIPFTTVITDFTTCHNTWFHKGVTQCFVPTEQAYHQAKRLGLRDDQLTIHGLPIRPVFSRPLPSKSTLRKRLGMDKDRPAVLLVGGGEGMGKIESTVGAIAKKAGSLCQLVVICGRNQSLVKRLKARTFPNGMKVIVNGFVNNVNEWMGASDIIITKAGPGTIAEALICGLPILLNGHIPGQEAGNIPYVVDNNVGTFERRPKRIAAIVKDWITSKQGELKEMSKRARALGRPEVCHR</sequence>
<evidence type="ECO:0000256" key="2">
    <source>
        <dbReference type="ARBA" id="ARBA00012615"/>
    </source>
</evidence>
<feature type="non-terminal residue" evidence="8">
    <location>
        <position position="397"/>
    </location>
</feature>
<keyword evidence="3" id="KW-0328">Glycosyltransferase</keyword>
<keyword evidence="4" id="KW-0808">Transferase</keyword>
<dbReference type="Gene3D" id="3.40.50.2000">
    <property type="entry name" value="Glycogen Phosphorylase B"/>
    <property type="match status" value="1"/>
</dbReference>
<dbReference type="InterPro" id="IPR009695">
    <property type="entry name" value="Diacylglyc_glucosyltr_N"/>
</dbReference>
<protein>
    <recommendedName>
        <fullName evidence="2">monogalactosyldiacylglycerol synthase</fullName>
        <ecNumber evidence="2">2.4.1.46</ecNumber>
    </recommendedName>
</protein>
<organism evidence="8 9">
    <name type="scientific">Ostreobium quekettii</name>
    <dbReference type="NCBI Taxonomy" id="121088"/>
    <lineage>
        <taxon>Eukaryota</taxon>
        <taxon>Viridiplantae</taxon>
        <taxon>Chlorophyta</taxon>
        <taxon>core chlorophytes</taxon>
        <taxon>Ulvophyceae</taxon>
        <taxon>TCBD clade</taxon>
        <taxon>Bryopsidales</taxon>
        <taxon>Ostreobineae</taxon>
        <taxon>Ostreobiaceae</taxon>
        <taxon>Ostreobium</taxon>
    </lineage>
</organism>
<dbReference type="AlphaFoldDB" id="A0A8S1JAS7"/>
<evidence type="ECO:0000259" key="7">
    <source>
        <dbReference type="Pfam" id="PF06925"/>
    </source>
</evidence>
<reference evidence="8" key="1">
    <citation type="submission" date="2020-12" db="EMBL/GenBank/DDBJ databases">
        <authorList>
            <person name="Iha C."/>
        </authorList>
    </citation>
    <scope>NUCLEOTIDE SEQUENCE</scope>
</reference>
<evidence type="ECO:0000313" key="9">
    <source>
        <dbReference type="Proteomes" id="UP000708148"/>
    </source>
</evidence>
<evidence type="ECO:0000256" key="5">
    <source>
        <dbReference type="ARBA" id="ARBA00046299"/>
    </source>
</evidence>
<feature type="domain" description="Diacylglycerol glucosyltransferase N-terminal" evidence="7">
    <location>
        <begin position="42"/>
        <end position="213"/>
    </location>
</feature>
<dbReference type="InterPro" id="IPR050519">
    <property type="entry name" value="Glycosyltransf_28_UgtP"/>
</dbReference>
<dbReference type="Pfam" id="PF04101">
    <property type="entry name" value="Glyco_tran_28_C"/>
    <property type="match status" value="1"/>
</dbReference>
<comment type="caution">
    <text evidence="8">The sequence shown here is derived from an EMBL/GenBank/DDBJ whole genome shotgun (WGS) entry which is preliminary data.</text>
</comment>
<dbReference type="OrthoDB" id="200404at2759"/>
<dbReference type="PANTHER" id="PTHR43025">
    <property type="entry name" value="MONOGALACTOSYLDIACYLGLYCEROL SYNTHASE"/>
    <property type="match status" value="1"/>
</dbReference>
<comment type="similarity">
    <text evidence="1">Belongs to the glycosyltransferase 28 family.</text>
</comment>
<dbReference type="GO" id="GO:0031969">
    <property type="term" value="C:chloroplast membrane"/>
    <property type="evidence" value="ECO:0007669"/>
    <property type="project" value="UniProtKB-SubCell"/>
</dbReference>
<evidence type="ECO:0000256" key="1">
    <source>
        <dbReference type="ARBA" id="ARBA00006962"/>
    </source>
</evidence>
<evidence type="ECO:0000256" key="3">
    <source>
        <dbReference type="ARBA" id="ARBA00022676"/>
    </source>
</evidence>
<dbReference type="SUPFAM" id="SSF53756">
    <property type="entry name" value="UDP-Glycosyltransferase/glycogen phosphorylase"/>
    <property type="match status" value="1"/>
</dbReference>
<dbReference type="EC" id="2.4.1.46" evidence="2"/>
<dbReference type="PANTHER" id="PTHR43025:SF3">
    <property type="entry name" value="MONOGALACTOSYLDIACYLGLYCEROL SYNTHASE 1, CHLOROPLASTIC"/>
    <property type="match status" value="1"/>
</dbReference>
<comment type="subcellular location">
    <subcellularLocation>
        <location evidence="5">Plastid</location>
        <location evidence="5">Chloroplast membrane</location>
    </subcellularLocation>
</comment>
<accession>A0A8S1JAS7</accession>
<dbReference type="Pfam" id="PF06925">
    <property type="entry name" value="MGDG_synth"/>
    <property type="match status" value="1"/>
</dbReference>
<dbReference type="GO" id="GO:0046509">
    <property type="term" value="F:1,2-diacylglycerol 3-beta-galactosyltransferase activity"/>
    <property type="evidence" value="ECO:0007669"/>
    <property type="project" value="UniProtKB-EC"/>
</dbReference>
<keyword evidence="9" id="KW-1185">Reference proteome</keyword>
<proteinExistence type="inferred from homology"/>
<dbReference type="EMBL" id="CAJHUC010002968">
    <property type="protein sequence ID" value="CAD7704884.1"/>
    <property type="molecule type" value="Genomic_DNA"/>
</dbReference>
<dbReference type="InterPro" id="IPR007235">
    <property type="entry name" value="Glyco_trans_28_C"/>
</dbReference>
<feature type="domain" description="Glycosyl transferase family 28 C-terminal" evidence="6">
    <location>
        <begin position="240"/>
        <end position="334"/>
    </location>
</feature>
<evidence type="ECO:0000259" key="6">
    <source>
        <dbReference type="Pfam" id="PF04101"/>
    </source>
</evidence>